<gene>
    <name evidence="8" type="ORF">BEN30_04355</name>
</gene>
<reference evidence="9" key="1">
    <citation type="submission" date="2016-07" db="EMBL/GenBank/DDBJ databases">
        <authorList>
            <person name="Florea S."/>
            <person name="Webb J.S."/>
            <person name="Jaromczyk J."/>
            <person name="Schardl C.L."/>
        </authorList>
    </citation>
    <scope>NUCLEOTIDE SEQUENCE [LARGE SCALE GENOMIC DNA]</scope>
    <source>
        <strain evidence="9">MV-1</strain>
    </source>
</reference>
<dbReference type="GO" id="GO:0009927">
    <property type="term" value="F:histidine phosphotransfer kinase activity"/>
    <property type="evidence" value="ECO:0007669"/>
    <property type="project" value="TreeGrafter"/>
</dbReference>
<dbReference type="CDD" id="cd00082">
    <property type="entry name" value="HisKA"/>
    <property type="match status" value="1"/>
</dbReference>
<dbReference type="InterPro" id="IPR036097">
    <property type="entry name" value="HisK_dim/P_sf"/>
</dbReference>
<dbReference type="GO" id="GO:0000155">
    <property type="term" value="F:phosphorelay sensor kinase activity"/>
    <property type="evidence" value="ECO:0007669"/>
    <property type="project" value="InterPro"/>
</dbReference>
<dbReference type="OrthoDB" id="9760752at2"/>
<evidence type="ECO:0000256" key="1">
    <source>
        <dbReference type="ARBA" id="ARBA00000085"/>
    </source>
</evidence>
<proteinExistence type="predicted"/>
<keyword evidence="4" id="KW-0808">Transferase</keyword>
<protein>
    <recommendedName>
        <fullName evidence="2">histidine kinase</fullName>
        <ecNumber evidence="2">2.7.13.3</ecNumber>
    </recommendedName>
</protein>
<dbReference type="RefSeq" id="WP_069956778.1">
    <property type="nucleotide sequence ID" value="NZ_MCGG01000008.1"/>
</dbReference>
<dbReference type="SUPFAM" id="SSF47384">
    <property type="entry name" value="Homodimeric domain of signal transducing histidine kinase"/>
    <property type="match status" value="1"/>
</dbReference>
<dbReference type="PROSITE" id="PS50109">
    <property type="entry name" value="HIS_KIN"/>
    <property type="match status" value="1"/>
</dbReference>
<accession>A0A1E5QBJ0</accession>
<dbReference type="InterPro" id="IPR004358">
    <property type="entry name" value="Sig_transdc_His_kin-like_C"/>
</dbReference>
<dbReference type="EMBL" id="MCGG01000008">
    <property type="protein sequence ID" value="OEJ69314.1"/>
    <property type="molecule type" value="Genomic_DNA"/>
</dbReference>
<dbReference type="Gene3D" id="3.30.565.10">
    <property type="entry name" value="Histidine kinase-like ATPase, C-terminal domain"/>
    <property type="match status" value="1"/>
</dbReference>
<dbReference type="PANTHER" id="PTHR43047:SF72">
    <property type="entry name" value="OSMOSENSING HISTIDINE PROTEIN KINASE SLN1"/>
    <property type="match status" value="1"/>
</dbReference>
<dbReference type="InterPro" id="IPR036890">
    <property type="entry name" value="HATPase_C_sf"/>
</dbReference>
<evidence type="ECO:0000259" key="7">
    <source>
        <dbReference type="PROSITE" id="PS50109"/>
    </source>
</evidence>
<organism evidence="8 9">
    <name type="scientific">Magnetovibrio blakemorei</name>
    <dbReference type="NCBI Taxonomy" id="28181"/>
    <lineage>
        <taxon>Bacteria</taxon>
        <taxon>Pseudomonadati</taxon>
        <taxon>Pseudomonadota</taxon>
        <taxon>Alphaproteobacteria</taxon>
        <taxon>Rhodospirillales</taxon>
        <taxon>Magnetovibrionaceae</taxon>
        <taxon>Magnetovibrio</taxon>
    </lineage>
</organism>
<evidence type="ECO:0000256" key="2">
    <source>
        <dbReference type="ARBA" id="ARBA00012438"/>
    </source>
</evidence>
<dbReference type="InterPro" id="IPR003661">
    <property type="entry name" value="HisK_dim/P_dom"/>
</dbReference>
<dbReference type="Pfam" id="PF00512">
    <property type="entry name" value="HisKA"/>
    <property type="match status" value="1"/>
</dbReference>
<feature type="coiled-coil region" evidence="6">
    <location>
        <begin position="129"/>
        <end position="180"/>
    </location>
</feature>
<dbReference type="EC" id="2.7.13.3" evidence="2"/>
<dbReference type="PANTHER" id="PTHR43047">
    <property type="entry name" value="TWO-COMPONENT HISTIDINE PROTEIN KINASE"/>
    <property type="match status" value="1"/>
</dbReference>
<dbReference type="SMART" id="SM00387">
    <property type="entry name" value="HATPase_c"/>
    <property type="match status" value="1"/>
</dbReference>
<dbReference type="GO" id="GO:0005886">
    <property type="term" value="C:plasma membrane"/>
    <property type="evidence" value="ECO:0007669"/>
    <property type="project" value="TreeGrafter"/>
</dbReference>
<evidence type="ECO:0000256" key="3">
    <source>
        <dbReference type="ARBA" id="ARBA00022553"/>
    </source>
</evidence>
<dbReference type="PRINTS" id="PR00344">
    <property type="entry name" value="BCTRLSENSOR"/>
</dbReference>
<dbReference type="Pfam" id="PF02518">
    <property type="entry name" value="HATPase_c"/>
    <property type="match status" value="1"/>
</dbReference>
<comment type="catalytic activity">
    <reaction evidence="1">
        <text>ATP + protein L-histidine = ADP + protein N-phospho-L-histidine.</text>
        <dbReference type="EC" id="2.7.13.3"/>
    </reaction>
</comment>
<keyword evidence="3" id="KW-0597">Phosphoprotein</keyword>
<dbReference type="Gene3D" id="1.10.287.130">
    <property type="match status" value="1"/>
</dbReference>
<evidence type="ECO:0000256" key="5">
    <source>
        <dbReference type="ARBA" id="ARBA00022777"/>
    </source>
</evidence>
<keyword evidence="5" id="KW-0418">Kinase</keyword>
<dbReference type="Proteomes" id="UP000095347">
    <property type="component" value="Unassembled WGS sequence"/>
</dbReference>
<evidence type="ECO:0000256" key="6">
    <source>
        <dbReference type="SAM" id="Coils"/>
    </source>
</evidence>
<dbReference type="STRING" id="28181.BEN30_04355"/>
<evidence type="ECO:0000256" key="4">
    <source>
        <dbReference type="ARBA" id="ARBA00022679"/>
    </source>
</evidence>
<dbReference type="SUPFAM" id="SSF55874">
    <property type="entry name" value="ATPase domain of HSP90 chaperone/DNA topoisomerase II/histidine kinase"/>
    <property type="match status" value="1"/>
</dbReference>
<dbReference type="InterPro" id="IPR005467">
    <property type="entry name" value="His_kinase_dom"/>
</dbReference>
<comment type="caution">
    <text evidence="8">The sequence shown here is derived from an EMBL/GenBank/DDBJ whole genome shotgun (WGS) entry which is preliminary data.</text>
</comment>
<name>A0A1E5QBJ0_9PROT</name>
<keyword evidence="9" id="KW-1185">Reference proteome</keyword>
<evidence type="ECO:0000313" key="9">
    <source>
        <dbReference type="Proteomes" id="UP000095347"/>
    </source>
</evidence>
<sequence length="424" mass="46918">MKSAKILLAGGGIETEHALLEAFKEDGFSIDLVHSDDTEETLTALVSFKFQLCVVRAISDQPEFALAVCAGAKESGVRIPIIVLMDIDSRPTENAFIQAGALAALPWDGSQDAMLRNFVHLTVVLRKSEESLRKTNDHLLQEMRTIQDERERAEAINIQYVELAENYALAKDELEKLNQEKNKFFSIIAHDLRSPFTALLGFTSLLEQRVDVLTKEKVKDYAHTINESANRVFKLLENLLEWARLQMDRVEYTPHFFALNEIVANTLEILGPVARDKGIQLKECGEAPTAYADSQTIDTVIRNLVSNAIKFTPKGGTITIQYAHTPEHLAQVSIIDTGVGMDVKTAEAIFHLSTNVTTKGTDGEKGTGLGLLLCKEFVERNHGKMFIKSKPGVGSTFSFTLPMSAPAANETERPQKHSSARSAF</sequence>
<dbReference type="SMART" id="SM00388">
    <property type="entry name" value="HisKA"/>
    <property type="match status" value="1"/>
</dbReference>
<feature type="domain" description="Histidine kinase" evidence="7">
    <location>
        <begin position="187"/>
        <end position="405"/>
    </location>
</feature>
<dbReference type="InterPro" id="IPR003594">
    <property type="entry name" value="HATPase_dom"/>
</dbReference>
<keyword evidence="6" id="KW-0175">Coiled coil</keyword>
<evidence type="ECO:0000313" key="8">
    <source>
        <dbReference type="EMBL" id="OEJ69314.1"/>
    </source>
</evidence>
<dbReference type="AlphaFoldDB" id="A0A1E5QBJ0"/>